<dbReference type="GO" id="GO:0006813">
    <property type="term" value="P:potassium ion transport"/>
    <property type="evidence" value="ECO:0007669"/>
    <property type="project" value="UniProtKB-KW"/>
</dbReference>
<dbReference type="PANTHER" id="PTHR32468">
    <property type="entry name" value="CATION/H + ANTIPORTER"/>
    <property type="match status" value="1"/>
</dbReference>
<proteinExistence type="predicted"/>
<comment type="caution">
    <text evidence="6">The sequence shown here is derived from an EMBL/GenBank/DDBJ whole genome shotgun (WGS) entry which is preliminary data.</text>
</comment>
<keyword evidence="4" id="KW-0406">Ion transport</keyword>
<dbReference type="AlphaFoldDB" id="A0A8S9LCJ1"/>
<dbReference type="InterPro" id="IPR050794">
    <property type="entry name" value="CPA2_transporter"/>
</dbReference>
<evidence type="ECO:0000313" key="6">
    <source>
        <dbReference type="EMBL" id="KAF2603952.1"/>
    </source>
</evidence>
<dbReference type="InterPro" id="IPR057290">
    <property type="entry name" value="CHX17_C"/>
</dbReference>
<accession>A0A8S9LCJ1</accession>
<keyword evidence="3" id="KW-0630">Potassium</keyword>
<name>A0A8S9LCJ1_BRACR</name>
<feature type="domain" description="Cation/H(+) antiporter C-terminal" evidence="5">
    <location>
        <begin position="73"/>
        <end position="227"/>
    </location>
</feature>
<sequence length="232" mass="26366">MQDDICWLALDKAVTLIILPFHRTWSLDRTSIVSDSEMIRFLNFNVLKQAPCSVGILIERHLVKKKQEFQENLKVCVIFVGGKDDREALAFAKRMARQENVTLTVLRLVASGKSKETTGWDQMLDTVELRECMRSNEPNDQPGTPKEEVSTIYLEQEIIDGADTSMLLRSMAFDYDLFIVGRTCGENHEATRGIENWCEFEELGVIGDFLASPDFPSKTSVLVVQQQRTVSQ</sequence>
<dbReference type="GO" id="GO:0098662">
    <property type="term" value="P:inorganic cation transmembrane transport"/>
    <property type="evidence" value="ECO:0007669"/>
    <property type="project" value="TreeGrafter"/>
</dbReference>
<reference evidence="6" key="1">
    <citation type="submission" date="2019-12" db="EMBL/GenBank/DDBJ databases">
        <title>Genome sequencing and annotation of Brassica cretica.</title>
        <authorList>
            <person name="Studholme D.J."/>
            <person name="Sarris P.F."/>
        </authorList>
    </citation>
    <scope>NUCLEOTIDE SEQUENCE</scope>
    <source>
        <strain evidence="6">PFS-102/07</strain>
        <tissue evidence="6">Leaf</tissue>
    </source>
</reference>
<keyword evidence="1" id="KW-0813">Transport</keyword>
<dbReference type="Pfam" id="PF23259">
    <property type="entry name" value="CHX17_C"/>
    <property type="match status" value="1"/>
</dbReference>
<evidence type="ECO:0000256" key="4">
    <source>
        <dbReference type="ARBA" id="ARBA00023065"/>
    </source>
</evidence>
<dbReference type="Gene3D" id="3.40.50.12370">
    <property type="match status" value="1"/>
</dbReference>
<evidence type="ECO:0000256" key="3">
    <source>
        <dbReference type="ARBA" id="ARBA00022958"/>
    </source>
</evidence>
<organism evidence="6">
    <name type="scientific">Brassica cretica</name>
    <name type="common">Mustard</name>
    <dbReference type="NCBI Taxonomy" id="69181"/>
    <lineage>
        <taxon>Eukaryota</taxon>
        <taxon>Viridiplantae</taxon>
        <taxon>Streptophyta</taxon>
        <taxon>Embryophyta</taxon>
        <taxon>Tracheophyta</taxon>
        <taxon>Spermatophyta</taxon>
        <taxon>Magnoliopsida</taxon>
        <taxon>eudicotyledons</taxon>
        <taxon>Gunneridae</taxon>
        <taxon>Pentapetalae</taxon>
        <taxon>rosids</taxon>
        <taxon>malvids</taxon>
        <taxon>Brassicales</taxon>
        <taxon>Brassicaceae</taxon>
        <taxon>Brassiceae</taxon>
        <taxon>Brassica</taxon>
    </lineage>
</organism>
<evidence type="ECO:0000256" key="2">
    <source>
        <dbReference type="ARBA" id="ARBA00022538"/>
    </source>
</evidence>
<protein>
    <recommendedName>
        <fullName evidence="5">Cation/H(+) antiporter C-terminal domain-containing protein</fullName>
    </recommendedName>
</protein>
<dbReference type="PANTHER" id="PTHR32468:SF93">
    <property type="entry name" value="CATION_H(+) ANTIPORTER 5-RELATED"/>
    <property type="match status" value="1"/>
</dbReference>
<dbReference type="EMBL" id="QGKY02000094">
    <property type="protein sequence ID" value="KAF2603952.1"/>
    <property type="molecule type" value="Genomic_DNA"/>
</dbReference>
<evidence type="ECO:0000256" key="1">
    <source>
        <dbReference type="ARBA" id="ARBA00022448"/>
    </source>
</evidence>
<dbReference type="GO" id="GO:0006885">
    <property type="term" value="P:regulation of pH"/>
    <property type="evidence" value="ECO:0007669"/>
    <property type="project" value="TreeGrafter"/>
</dbReference>
<gene>
    <name evidence="6" type="ORF">F2Q70_00027998</name>
</gene>
<dbReference type="GO" id="GO:0012505">
    <property type="term" value="C:endomembrane system"/>
    <property type="evidence" value="ECO:0007669"/>
    <property type="project" value="TreeGrafter"/>
</dbReference>
<evidence type="ECO:0000259" key="5">
    <source>
        <dbReference type="Pfam" id="PF23259"/>
    </source>
</evidence>
<keyword evidence="2" id="KW-0633">Potassium transport</keyword>